<name>A0A846ZFB2_9LACO</name>
<dbReference type="InterPro" id="IPR038734">
    <property type="entry name" value="YhaN_AAA"/>
</dbReference>
<reference evidence="2 3" key="1">
    <citation type="submission" date="2020-04" db="EMBL/GenBank/DDBJ databases">
        <title>MicrobeNet Type strains.</title>
        <authorList>
            <person name="Nicholson A.C."/>
        </authorList>
    </citation>
    <scope>NUCLEOTIDE SEQUENCE [LARGE SCALE GENOMIC DNA]</scope>
    <source>
        <strain evidence="2 3">CCUG 54536</strain>
    </source>
</reference>
<accession>A0A846ZFB2</accession>
<dbReference type="InterPro" id="IPR027417">
    <property type="entry name" value="P-loop_NTPase"/>
</dbReference>
<evidence type="ECO:0000259" key="1">
    <source>
        <dbReference type="Pfam" id="PF13514"/>
    </source>
</evidence>
<dbReference type="Pfam" id="PF13514">
    <property type="entry name" value="AAA_27"/>
    <property type="match status" value="1"/>
</dbReference>
<protein>
    <submittedName>
        <fullName evidence="2">AAA family ATPase</fullName>
    </submittedName>
</protein>
<comment type="caution">
    <text evidence="2">The sequence shown here is derived from an EMBL/GenBank/DDBJ whole genome shotgun (WGS) entry which is preliminary data.</text>
</comment>
<dbReference type="PANTHER" id="PTHR41259:SF1">
    <property type="entry name" value="DOUBLE-STRAND BREAK REPAIR RAD50 ATPASE, PUTATIVE-RELATED"/>
    <property type="match status" value="1"/>
</dbReference>
<sequence>MKIKQVAISGFGRWSKQTFDLTTQMQVIQGQNESGKSTLRAFIVGVLFGFPNKKGRTNVYDPRDGSRYGGSLTVVFGDQTVKITRLGRTQSHLTITDLADQSEILHPEAWLAEQLAPLNQDSFDAIFNFSQQDLAAITQIKGADLQKLLLNIGAVGSAGWLNVASGLDKQADKQFAQRPTGKRPLNLATKHYAETAALVHEKALTLPDFVQGEKALMADKAEVVAAQKTVVTLAAQVKNHEQLLQQYDLYVKAAALKAELSNTPQSVSDDDWLAVQSQAATMTMHETALQTLNQAQTPQVGHVSSDTFEFETALAQAQLEVQSLQKQFAQRDDWLKTQQQLGAQFEQGTIPPPLSAQEKQQLTRRGPAMLWLMASLVVGVLGFLVAKPAVLLASIPAGIAYWQYQQHQRQVEQILVAYNGLTINEVLNLQNALKQQPLRKQKLAELNVTISDQQSALLRRLKPIASHFDVPLQLSDLPKLVVELQHRYEQQKLTAQHDILKLTQQQQQRVEEIAYHQQQLDQLRQAQRQIFARYQVNEMAELTARRQNDLTTQRQQARYQDLMRQLDPKTLAQFQQDTDRQTLQQALAQLQAQLSVAQQRVFDHQATLSNHQAQQAQLTSNDQFLTLQQDMADEQAALLDQFGDYLADKLTVNWINQALQFASQNRFPKMQQLATKYFDHLTQGRYQRITFSETELLVTRQDQQTFQVFELSTGTQEQLYIALRLALSQVIGDIVAVPLLIDDGFVNFDPQRKETMVTMLQALAHTQQIIYFTTQWPHATSNNVIKL</sequence>
<evidence type="ECO:0000313" key="2">
    <source>
        <dbReference type="EMBL" id="NKZ17592.1"/>
    </source>
</evidence>
<organism evidence="2 3">
    <name type="scientific">Leuconostoc holzapfelii</name>
    <dbReference type="NCBI Taxonomy" id="434464"/>
    <lineage>
        <taxon>Bacteria</taxon>
        <taxon>Bacillati</taxon>
        <taxon>Bacillota</taxon>
        <taxon>Bacilli</taxon>
        <taxon>Lactobacillales</taxon>
        <taxon>Lactobacillaceae</taxon>
        <taxon>Leuconostoc</taxon>
    </lineage>
</organism>
<gene>
    <name evidence="2" type="ORF">HF966_00065</name>
</gene>
<dbReference type="Proteomes" id="UP000590460">
    <property type="component" value="Unassembled WGS sequence"/>
</dbReference>
<dbReference type="SUPFAM" id="SSF52540">
    <property type="entry name" value="P-loop containing nucleoside triphosphate hydrolases"/>
    <property type="match status" value="1"/>
</dbReference>
<feature type="domain" description="YhaN AAA" evidence="1">
    <location>
        <begin position="1"/>
        <end position="205"/>
    </location>
</feature>
<dbReference type="AlphaFoldDB" id="A0A846ZFB2"/>
<evidence type="ECO:0000313" key="3">
    <source>
        <dbReference type="Proteomes" id="UP000590460"/>
    </source>
</evidence>
<proteinExistence type="predicted"/>
<dbReference type="RefSeq" id="WP_168675631.1">
    <property type="nucleotide sequence ID" value="NZ_BPKV01000010.1"/>
</dbReference>
<dbReference type="EMBL" id="JAAXPO010000001">
    <property type="protein sequence ID" value="NKZ17592.1"/>
    <property type="molecule type" value="Genomic_DNA"/>
</dbReference>
<dbReference type="Gene3D" id="3.40.50.300">
    <property type="entry name" value="P-loop containing nucleotide triphosphate hydrolases"/>
    <property type="match status" value="2"/>
</dbReference>
<dbReference type="PANTHER" id="PTHR41259">
    <property type="entry name" value="DOUBLE-STRAND BREAK REPAIR RAD50 ATPASE, PUTATIVE-RELATED"/>
    <property type="match status" value="1"/>
</dbReference>